<dbReference type="SUPFAM" id="SSF49265">
    <property type="entry name" value="Fibronectin type III"/>
    <property type="match status" value="1"/>
</dbReference>
<feature type="domain" description="Fibronectin type-III" evidence="7">
    <location>
        <begin position="252"/>
        <end position="343"/>
    </location>
</feature>
<dbReference type="EMBL" id="JAVRFA010000001">
    <property type="protein sequence ID" value="MDT0393148.1"/>
    <property type="molecule type" value="Genomic_DNA"/>
</dbReference>
<dbReference type="InterPro" id="IPR003961">
    <property type="entry name" value="FN3_dom"/>
</dbReference>
<organism evidence="8 9">
    <name type="scientific">Streptomyces edwardsiae</name>
    <dbReference type="NCBI Taxonomy" id="3075527"/>
    <lineage>
        <taxon>Bacteria</taxon>
        <taxon>Bacillati</taxon>
        <taxon>Actinomycetota</taxon>
        <taxon>Actinomycetes</taxon>
        <taxon>Kitasatosporales</taxon>
        <taxon>Streptomycetaceae</taxon>
        <taxon>Streptomyces</taxon>
    </lineage>
</organism>
<dbReference type="Gene3D" id="3.20.20.80">
    <property type="entry name" value="Glycosidases"/>
    <property type="match status" value="3"/>
</dbReference>
<dbReference type="PANTHER" id="PTHR10357">
    <property type="entry name" value="ALPHA-AMYLASE FAMILY MEMBER"/>
    <property type="match status" value="1"/>
</dbReference>
<dbReference type="SMART" id="SM00060">
    <property type="entry name" value="FN3"/>
    <property type="match status" value="1"/>
</dbReference>
<gene>
    <name evidence="8" type="ORF">RM705_00260</name>
</gene>
<sequence length="990" mass="106341">MGRRHRQPPGRGWTAGALVAGLLGLAAVTGPPDPEPTAATATAGEATVFYYTKTRNWSSTYLHYAPDGGSWTTVPGTRMESACTDWMKATVDLGSAAGLQATFNNGSGTWDNNAGSNYDLGTGSITVKDGVVAHSDPCAGSEPETPHSATVYYSARSLGWTTVNLHYQPSGGSWTTVPGVGMAEACAGWWSRTVDLGSATSLKAAFNNGNGVWDNDNGADYTIPAGTSTVENNTVTAEADDPCAAQEPDTQAPSSPEGVRAAVSGTSVVLSWEPASDDTGVTGYQVTRTGGTKGAMVTDVSSTVFSDTGLEEETRYTYTVRAVDAAGNLSPASAQAKATTGSAPGGPATGTPLGTDPRKDPIYFVLTARFNDGDSSNNRGGSQHVKSGNAANDDPMFRGDFKGLVDKLDYIKGLGFSAVWITPVVLNRSDYDYHGYHGYDFYKVDPRLESAGASYQDLIDAAHAKGMKIYQDVVYNHSSRWGAKGLFTPTVYGVRDSQWSWYYDERQPGFEYDGLTVEPKSGKSFYNGDLWSTAEPSGNTCVNWGTPTGAKSPEGYTIYNCQWPNPTSGMFPKALYHNCWIGNWEGEDSRSCWLHEDLADLNTENAQVQNYLIGAYDKYIDMGVDGFRVDTAVHIPRTTWNRRFLPAIQERVTQRHGAGAAKNFFVFGEVAAFVNDKWNRGSVNHSAQFYTWKERREYSADDATAALEMYDYEQQQGTGSQPVSANAFLDGNAYHAPDHSRFSGMNVIDMRMHMNFGDASNAFHNGKDSDDSYNDATYNVVYVDSHDYGPNKSSERYTGGTDAWAENMSLMWTFRGIPTLYYGSEIEFQKGKKIDCGPSCPLATTGRAYYGDHLAGSLSVPDFSKVDSASGAVATTLGKPLVKHVQRLNQIRRAVPALQLGQYSTAGISGDMAFKRRYTGGGTDSFALVTVSGGATFTGVPNGTYRDAVSGDVRTVSGGTLAVAAPGKGNLRVYVLDGPGKIGTDGPYLK</sequence>
<keyword evidence="9" id="KW-1185">Reference proteome</keyword>
<keyword evidence="3" id="KW-0732">Signal</keyword>
<evidence type="ECO:0000259" key="7">
    <source>
        <dbReference type="PROSITE" id="PS50853"/>
    </source>
</evidence>
<feature type="compositionally biased region" description="Polar residues" evidence="6">
    <location>
        <begin position="373"/>
        <end position="390"/>
    </location>
</feature>
<keyword evidence="5" id="KW-0624">Polysaccharide degradation</keyword>
<evidence type="ECO:0000256" key="5">
    <source>
        <dbReference type="ARBA" id="ARBA00023326"/>
    </source>
</evidence>
<accession>A0ABU2PLV0</accession>
<dbReference type="CDD" id="cd11339">
    <property type="entry name" value="AmyAc_bac_CMD_like_2"/>
    <property type="match status" value="1"/>
</dbReference>
<dbReference type="SMART" id="SM01066">
    <property type="entry name" value="CBM_25"/>
    <property type="match status" value="2"/>
</dbReference>
<evidence type="ECO:0000256" key="1">
    <source>
        <dbReference type="ARBA" id="ARBA00001913"/>
    </source>
</evidence>
<keyword evidence="5" id="KW-0119">Carbohydrate metabolism</keyword>
<protein>
    <submittedName>
        <fullName evidence="8">Carbohydrate binding domain-containing protein</fullName>
    </submittedName>
</protein>
<evidence type="ECO:0000256" key="2">
    <source>
        <dbReference type="ARBA" id="ARBA00022723"/>
    </source>
</evidence>
<dbReference type="CDD" id="cd00063">
    <property type="entry name" value="FN3"/>
    <property type="match status" value="1"/>
</dbReference>
<dbReference type="Proteomes" id="UP001183881">
    <property type="component" value="Unassembled WGS sequence"/>
</dbReference>
<keyword evidence="2" id="KW-0479">Metal-binding</keyword>
<comment type="caution">
    <text evidence="8">The sequence shown here is derived from an EMBL/GenBank/DDBJ whole genome shotgun (WGS) entry which is preliminary data.</text>
</comment>
<dbReference type="PANTHER" id="PTHR10357:SF215">
    <property type="entry name" value="ALPHA-AMYLASE 1"/>
    <property type="match status" value="1"/>
</dbReference>
<dbReference type="Pfam" id="PF03423">
    <property type="entry name" value="CBM_25"/>
    <property type="match status" value="2"/>
</dbReference>
<proteinExistence type="predicted"/>
<dbReference type="InterPro" id="IPR005085">
    <property type="entry name" value="CBM25"/>
</dbReference>
<dbReference type="Gene3D" id="2.60.40.10">
    <property type="entry name" value="Immunoglobulins"/>
    <property type="match status" value="3"/>
</dbReference>
<feature type="region of interest" description="Disordered" evidence="6">
    <location>
        <begin position="331"/>
        <end position="358"/>
    </location>
</feature>
<reference evidence="9" key="1">
    <citation type="submission" date="2023-07" db="EMBL/GenBank/DDBJ databases">
        <title>30 novel species of actinomycetes from the DSMZ collection.</title>
        <authorList>
            <person name="Nouioui I."/>
        </authorList>
    </citation>
    <scope>NUCLEOTIDE SEQUENCE [LARGE SCALE GENOMIC DNA]</scope>
    <source>
        <strain evidence="9">DSM 41636</strain>
    </source>
</reference>
<dbReference type="InterPro" id="IPR013783">
    <property type="entry name" value="Ig-like_fold"/>
</dbReference>
<dbReference type="InterPro" id="IPR036116">
    <property type="entry name" value="FN3_sf"/>
</dbReference>
<evidence type="ECO:0000313" key="9">
    <source>
        <dbReference type="Proteomes" id="UP001183881"/>
    </source>
</evidence>
<dbReference type="SUPFAM" id="SSF51445">
    <property type="entry name" value="(Trans)glycosidases"/>
    <property type="match status" value="1"/>
</dbReference>
<name>A0ABU2PLV0_9ACTN</name>
<evidence type="ECO:0000313" key="8">
    <source>
        <dbReference type="EMBL" id="MDT0393148.1"/>
    </source>
</evidence>
<dbReference type="Pfam" id="PF00128">
    <property type="entry name" value="Alpha-amylase"/>
    <property type="match status" value="1"/>
</dbReference>
<dbReference type="InterPro" id="IPR006047">
    <property type="entry name" value="GH13_cat_dom"/>
</dbReference>
<comment type="cofactor">
    <cofactor evidence="1">
        <name>Ca(2+)</name>
        <dbReference type="ChEBI" id="CHEBI:29108"/>
    </cofactor>
</comment>
<dbReference type="Pfam" id="PF00041">
    <property type="entry name" value="fn3"/>
    <property type="match status" value="1"/>
</dbReference>
<keyword evidence="4" id="KW-0326">Glycosidase</keyword>
<keyword evidence="4" id="KW-0378">Hydrolase</keyword>
<evidence type="ECO:0000256" key="6">
    <source>
        <dbReference type="SAM" id="MobiDB-lite"/>
    </source>
</evidence>
<evidence type="ECO:0000256" key="3">
    <source>
        <dbReference type="ARBA" id="ARBA00022729"/>
    </source>
</evidence>
<feature type="region of interest" description="Disordered" evidence="6">
    <location>
        <begin position="373"/>
        <end position="392"/>
    </location>
</feature>
<dbReference type="PROSITE" id="PS50853">
    <property type="entry name" value="FN3"/>
    <property type="match status" value="1"/>
</dbReference>
<dbReference type="SMART" id="SM00642">
    <property type="entry name" value="Aamy"/>
    <property type="match status" value="1"/>
</dbReference>
<dbReference type="InterPro" id="IPR017853">
    <property type="entry name" value="GH"/>
</dbReference>
<dbReference type="RefSeq" id="WP_311640484.1">
    <property type="nucleotide sequence ID" value="NZ_JAVRFA010000001.1"/>
</dbReference>
<evidence type="ECO:0000256" key="4">
    <source>
        <dbReference type="ARBA" id="ARBA00023295"/>
    </source>
</evidence>